<feature type="binding site" evidence="9">
    <location>
        <position position="109"/>
    </location>
    <ligand>
        <name>ATP</name>
        <dbReference type="ChEBI" id="CHEBI:30616"/>
    </ligand>
</feature>
<feature type="domain" description="Protein kinase" evidence="11">
    <location>
        <begin position="80"/>
        <end position="399"/>
    </location>
</feature>
<dbReference type="PROSITE" id="PS00107">
    <property type="entry name" value="PROTEIN_KINASE_ATP"/>
    <property type="match status" value="1"/>
</dbReference>
<dbReference type="KEGG" id="api:100164144"/>
<dbReference type="SMART" id="SM00220">
    <property type="entry name" value="S_TKc"/>
    <property type="match status" value="1"/>
</dbReference>
<dbReference type="EnsemblMetazoa" id="XM_029485219.1">
    <property type="protein sequence ID" value="XP_029341079.1"/>
    <property type="gene ID" value="LOC100164144"/>
</dbReference>
<dbReference type="RefSeq" id="XP_029341079.1">
    <property type="nucleotide sequence ID" value="XM_029485219.1"/>
</dbReference>
<reference evidence="12" key="2">
    <citation type="submission" date="2022-06" db="UniProtKB">
        <authorList>
            <consortium name="EnsemblMetazoa"/>
        </authorList>
    </citation>
    <scope>IDENTIFICATION</scope>
</reference>
<evidence type="ECO:0000256" key="4">
    <source>
        <dbReference type="ARBA" id="ARBA00022679"/>
    </source>
</evidence>
<name>A0A8R2NJI5_ACYPI</name>
<sequence>MLCEIHSFGAMASNNKYSSNSQQFSTGFINFMKGNYNESPELPLSPEKVTPHRNSKIMNEYMDLKENQNQFWVKNIDKKYKLSSIIGQGSYGIVRKAQNILNQDIVAIKEILYLNRTEGFPITALREVRILQKLRHENIVRLIEVCYNEAKKENNYRSTFYLILEFCEYDLARLLNYKYVQFDLSEIKELIRQLLNGLYYMHTNKILHRDLKTSNILVTKEGILKIADFGLSRSFSIPTIDKPNKYTNRVVTLWYRAPELLLGERNYGPAIDMWGAGCIMAEFWTRYPIMRGSSEAHQLKCISFIRGKITPEVWPKVVNYDLYKNMELPENYEFAETVKFLTIETLCLRLKPFNNYLQEWKHIMHRISNVHGCDLLEKLLYLDPEKRCDANTALDHDFFWTDPMPTNLSKTMSKILTFNFECSIIQHVYKNRPIVK</sequence>
<dbReference type="InterPro" id="IPR000719">
    <property type="entry name" value="Prot_kinase_dom"/>
</dbReference>
<evidence type="ECO:0000256" key="2">
    <source>
        <dbReference type="ARBA" id="ARBA00006485"/>
    </source>
</evidence>
<accession>A0A8R2NJI5</accession>
<dbReference type="GO" id="GO:0008353">
    <property type="term" value="F:RNA polymerase II CTD heptapeptide repeat kinase activity"/>
    <property type="evidence" value="ECO:0007669"/>
    <property type="project" value="TreeGrafter"/>
</dbReference>
<evidence type="ECO:0000256" key="5">
    <source>
        <dbReference type="ARBA" id="ARBA00022741"/>
    </source>
</evidence>
<dbReference type="InterPro" id="IPR050108">
    <property type="entry name" value="CDK"/>
</dbReference>
<evidence type="ECO:0000313" key="12">
    <source>
        <dbReference type="EnsemblMetazoa" id="XP_029341079.1"/>
    </source>
</evidence>
<proteinExistence type="inferred from homology"/>
<dbReference type="InterPro" id="IPR008271">
    <property type="entry name" value="Ser/Thr_kinase_AS"/>
</dbReference>
<keyword evidence="13" id="KW-1185">Reference proteome</keyword>
<dbReference type="FunFam" id="1.10.510.10:FF:000203">
    <property type="entry name" value="Cyclin-dependent kinase 9"/>
    <property type="match status" value="1"/>
</dbReference>
<dbReference type="GO" id="GO:0005634">
    <property type="term" value="C:nucleus"/>
    <property type="evidence" value="ECO:0007669"/>
    <property type="project" value="UniProtKB-SubCell"/>
</dbReference>
<dbReference type="GeneID" id="100164144"/>
<dbReference type="Pfam" id="PF00069">
    <property type="entry name" value="Pkinase"/>
    <property type="match status" value="1"/>
</dbReference>
<dbReference type="OrthoDB" id="28397at2759"/>
<keyword evidence="4" id="KW-0808">Transferase</keyword>
<dbReference type="InterPro" id="IPR011009">
    <property type="entry name" value="Kinase-like_dom_sf"/>
</dbReference>
<dbReference type="Gene3D" id="1.10.510.10">
    <property type="entry name" value="Transferase(Phosphotransferase) domain 1"/>
    <property type="match status" value="1"/>
</dbReference>
<evidence type="ECO:0000256" key="10">
    <source>
        <dbReference type="RuleBase" id="RU000304"/>
    </source>
</evidence>
<dbReference type="GO" id="GO:0005524">
    <property type="term" value="F:ATP binding"/>
    <property type="evidence" value="ECO:0007669"/>
    <property type="project" value="UniProtKB-UniRule"/>
</dbReference>
<comment type="subcellular location">
    <subcellularLocation>
        <location evidence="1">Nucleus</location>
    </subcellularLocation>
</comment>
<keyword evidence="5 9" id="KW-0547">Nucleotide-binding</keyword>
<protein>
    <recommendedName>
        <fullName evidence="11">Protein kinase domain-containing protein</fullName>
    </recommendedName>
</protein>
<comment type="similarity">
    <text evidence="2">Belongs to the protein kinase superfamily. CMGC Ser/Thr protein kinase family. CDC2/CDKX subfamily.</text>
</comment>
<evidence type="ECO:0000313" key="13">
    <source>
        <dbReference type="Proteomes" id="UP000007819"/>
    </source>
</evidence>
<dbReference type="PANTHER" id="PTHR24056:SF233">
    <property type="entry name" value="CYCLIN-DEPENDENT KINASE 9"/>
    <property type="match status" value="1"/>
</dbReference>
<evidence type="ECO:0000256" key="6">
    <source>
        <dbReference type="ARBA" id="ARBA00022777"/>
    </source>
</evidence>
<keyword evidence="8" id="KW-0539">Nucleus</keyword>
<dbReference type="Proteomes" id="UP000007819">
    <property type="component" value="Chromosome X"/>
</dbReference>
<evidence type="ECO:0000259" key="11">
    <source>
        <dbReference type="PROSITE" id="PS50011"/>
    </source>
</evidence>
<dbReference type="AlphaFoldDB" id="A0A8R2NJI5"/>
<dbReference type="InterPro" id="IPR017441">
    <property type="entry name" value="Protein_kinase_ATP_BS"/>
</dbReference>
<dbReference type="PROSITE" id="PS00108">
    <property type="entry name" value="PROTEIN_KINASE_ST"/>
    <property type="match status" value="1"/>
</dbReference>
<evidence type="ECO:0000256" key="9">
    <source>
        <dbReference type="PROSITE-ProRule" id="PRU10141"/>
    </source>
</evidence>
<keyword evidence="6" id="KW-0418">Kinase</keyword>
<dbReference type="GO" id="GO:0004693">
    <property type="term" value="F:cyclin-dependent protein serine/threonine kinase activity"/>
    <property type="evidence" value="ECO:0007669"/>
    <property type="project" value="TreeGrafter"/>
</dbReference>
<evidence type="ECO:0000256" key="3">
    <source>
        <dbReference type="ARBA" id="ARBA00022527"/>
    </source>
</evidence>
<keyword evidence="3 10" id="KW-0723">Serine/threonine-protein kinase</keyword>
<reference evidence="13" key="1">
    <citation type="submission" date="2010-06" db="EMBL/GenBank/DDBJ databases">
        <authorList>
            <person name="Jiang H."/>
            <person name="Abraham K."/>
            <person name="Ali S."/>
            <person name="Alsbrooks S.L."/>
            <person name="Anim B.N."/>
            <person name="Anosike U.S."/>
            <person name="Attaway T."/>
            <person name="Bandaranaike D.P."/>
            <person name="Battles P.K."/>
            <person name="Bell S.N."/>
            <person name="Bell A.V."/>
            <person name="Beltran B."/>
            <person name="Bickham C."/>
            <person name="Bustamante Y."/>
            <person name="Caleb T."/>
            <person name="Canada A."/>
            <person name="Cardenas V."/>
            <person name="Carter K."/>
            <person name="Chacko J."/>
            <person name="Chandrabose M.N."/>
            <person name="Chavez D."/>
            <person name="Chavez A."/>
            <person name="Chen L."/>
            <person name="Chu H.-S."/>
            <person name="Claassen K.J."/>
            <person name="Cockrell R."/>
            <person name="Collins M."/>
            <person name="Cooper J.A."/>
            <person name="Cree A."/>
            <person name="Curry S.M."/>
            <person name="Da Y."/>
            <person name="Dao M.D."/>
            <person name="Das B."/>
            <person name="Davila M.-L."/>
            <person name="Davy-Carroll L."/>
            <person name="Denson S."/>
            <person name="Dinh H."/>
            <person name="Ebong V.E."/>
            <person name="Edwards J.R."/>
            <person name="Egan A."/>
            <person name="El-Daye J."/>
            <person name="Escobedo L."/>
            <person name="Fernandez S."/>
            <person name="Fernando P.R."/>
            <person name="Flagg N."/>
            <person name="Forbes L.D."/>
            <person name="Fowler R.G."/>
            <person name="Fu Q."/>
            <person name="Gabisi R.A."/>
            <person name="Ganer J."/>
            <person name="Garbino Pronczuk A."/>
            <person name="Garcia R.M."/>
            <person name="Garner T."/>
            <person name="Garrett T.E."/>
            <person name="Gonzalez D.A."/>
            <person name="Hamid H."/>
            <person name="Hawkins E.S."/>
            <person name="Hirani K."/>
            <person name="Hogues M.E."/>
            <person name="Hollins B."/>
            <person name="Hsiao C.-H."/>
            <person name="Jabil R."/>
            <person name="James M.L."/>
            <person name="Jhangiani S.N."/>
            <person name="Johnson B."/>
            <person name="Johnson Q."/>
            <person name="Joshi V."/>
            <person name="Kalu J.B."/>
            <person name="Kam C."/>
            <person name="Kashfia A."/>
            <person name="Keebler J."/>
            <person name="Kisamo H."/>
            <person name="Kovar C.L."/>
            <person name="Lago L.A."/>
            <person name="Lai C.-Y."/>
            <person name="Laidlaw J."/>
            <person name="Lara F."/>
            <person name="Le T.-K."/>
            <person name="Lee S.L."/>
            <person name="Legall F.H."/>
            <person name="Lemon S.J."/>
            <person name="Lewis L.R."/>
            <person name="Li B."/>
            <person name="Liu Y."/>
            <person name="Liu Y.-S."/>
            <person name="Lopez J."/>
            <person name="Lozado R.J."/>
            <person name="Lu J."/>
            <person name="Madu R.C."/>
            <person name="Maheshwari M."/>
            <person name="Maheshwari R."/>
            <person name="Malloy K."/>
            <person name="Martinez E."/>
            <person name="Mathew T."/>
            <person name="Mercado I.C."/>
            <person name="Mercado C."/>
            <person name="Meyer B."/>
            <person name="Montgomery K."/>
            <person name="Morgan M.B."/>
            <person name="Munidasa M."/>
            <person name="Nazareth L.V."/>
            <person name="Nelson J."/>
            <person name="Ng B.M."/>
            <person name="Nguyen N.B."/>
            <person name="Nguyen P.Q."/>
            <person name="Nguyen T."/>
            <person name="Obregon M."/>
            <person name="Okwuonu G.O."/>
            <person name="Onwere C.G."/>
            <person name="Orozco G."/>
            <person name="Parra A."/>
            <person name="Patel S."/>
            <person name="Patil S."/>
            <person name="Perez A."/>
            <person name="Perez Y."/>
            <person name="Pham C."/>
            <person name="Primus E.L."/>
            <person name="Pu L.-L."/>
            <person name="Puazo M."/>
            <person name="Qin X."/>
            <person name="Quiroz J.B."/>
            <person name="Reese J."/>
            <person name="Richards S."/>
            <person name="Rives C.M."/>
            <person name="Robberts R."/>
            <person name="Ruiz S.J."/>
            <person name="Ruiz M.J."/>
            <person name="Santibanez J."/>
            <person name="Schneider B.W."/>
            <person name="Sisson I."/>
            <person name="Smith M."/>
            <person name="Sodergren E."/>
            <person name="Song X.-Z."/>
            <person name="Song B.B."/>
            <person name="Summersgill H."/>
            <person name="Thelus R."/>
            <person name="Thornton R.D."/>
            <person name="Trejos Z.Y."/>
            <person name="Usmani K."/>
            <person name="Vattathil S."/>
            <person name="Villasana D."/>
            <person name="Walker D.L."/>
            <person name="Wang S."/>
            <person name="Wang K."/>
            <person name="White C.S."/>
            <person name="Williams A.C."/>
            <person name="Williamson J."/>
            <person name="Wilson K."/>
            <person name="Woghiren I.O."/>
            <person name="Woodworth J.R."/>
            <person name="Worley K.C."/>
            <person name="Wright R.A."/>
            <person name="Wu W."/>
            <person name="Young L."/>
            <person name="Zhang L."/>
            <person name="Zhang J."/>
            <person name="Zhu Y."/>
            <person name="Muzny D.M."/>
            <person name="Weinstock G."/>
            <person name="Gibbs R.A."/>
        </authorList>
    </citation>
    <scope>NUCLEOTIDE SEQUENCE [LARGE SCALE GENOMIC DNA]</scope>
    <source>
        <strain evidence="13">LSR1</strain>
    </source>
</reference>
<organism evidence="12 13">
    <name type="scientific">Acyrthosiphon pisum</name>
    <name type="common">Pea aphid</name>
    <dbReference type="NCBI Taxonomy" id="7029"/>
    <lineage>
        <taxon>Eukaryota</taxon>
        <taxon>Metazoa</taxon>
        <taxon>Ecdysozoa</taxon>
        <taxon>Arthropoda</taxon>
        <taxon>Hexapoda</taxon>
        <taxon>Insecta</taxon>
        <taxon>Pterygota</taxon>
        <taxon>Neoptera</taxon>
        <taxon>Paraneoptera</taxon>
        <taxon>Hemiptera</taxon>
        <taxon>Sternorrhyncha</taxon>
        <taxon>Aphidomorpha</taxon>
        <taxon>Aphidoidea</taxon>
        <taxon>Aphididae</taxon>
        <taxon>Macrosiphini</taxon>
        <taxon>Acyrthosiphon</taxon>
    </lineage>
</organism>
<evidence type="ECO:0000256" key="8">
    <source>
        <dbReference type="ARBA" id="ARBA00023242"/>
    </source>
</evidence>
<dbReference type="PROSITE" id="PS50011">
    <property type="entry name" value="PROTEIN_KINASE_DOM"/>
    <property type="match status" value="1"/>
</dbReference>
<evidence type="ECO:0000256" key="7">
    <source>
        <dbReference type="ARBA" id="ARBA00022840"/>
    </source>
</evidence>
<dbReference type="Gene3D" id="3.30.200.20">
    <property type="entry name" value="Phosphorylase Kinase, domain 1"/>
    <property type="match status" value="1"/>
</dbReference>
<evidence type="ECO:0000256" key="1">
    <source>
        <dbReference type="ARBA" id="ARBA00004123"/>
    </source>
</evidence>
<dbReference type="PANTHER" id="PTHR24056">
    <property type="entry name" value="CELL DIVISION PROTEIN KINASE"/>
    <property type="match status" value="1"/>
</dbReference>
<dbReference type="SUPFAM" id="SSF56112">
    <property type="entry name" value="Protein kinase-like (PK-like)"/>
    <property type="match status" value="1"/>
</dbReference>
<keyword evidence="7 9" id="KW-0067">ATP-binding</keyword>